<accession>A0A1X2I4G8</accession>
<keyword evidence="1" id="KW-0472">Membrane</keyword>
<gene>
    <name evidence="2" type="ORF">BCR42DRAFT_425471</name>
</gene>
<evidence type="ECO:0000256" key="1">
    <source>
        <dbReference type="SAM" id="Phobius"/>
    </source>
</evidence>
<evidence type="ECO:0000313" key="2">
    <source>
        <dbReference type="EMBL" id="ORZ08217.1"/>
    </source>
</evidence>
<evidence type="ECO:0000313" key="3">
    <source>
        <dbReference type="Proteomes" id="UP000193560"/>
    </source>
</evidence>
<dbReference type="EMBL" id="MCGE01000032">
    <property type="protein sequence ID" value="ORZ08217.1"/>
    <property type="molecule type" value="Genomic_DNA"/>
</dbReference>
<comment type="caution">
    <text evidence="2">The sequence shown here is derived from an EMBL/GenBank/DDBJ whole genome shotgun (WGS) entry which is preliminary data.</text>
</comment>
<name>A0A1X2I4G8_9FUNG</name>
<keyword evidence="1" id="KW-0812">Transmembrane</keyword>
<feature type="non-terminal residue" evidence="2">
    <location>
        <position position="100"/>
    </location>
</feature>
<proteinExistence type="predicted"/>
<dbReference type="Proteomes" id="UP000193560">
    <property type="component" value="Unassembled WGS sequence"/>
</dbReference>
<keyword evidence="1" id="KW-1133">Transmembrane helix</keyword>
<organism evidence="2 3">
    <name type="scientific">Absidia repens</name>
    <dbReference type="NCBI Taxonomy" id="90262"/>
    <lineage>
        <taxon>Eukaryota</taxon>
        <taxon>Fungi</taxon>
        <taxon>Fungi incertae sedis</taxon>
        <taxon>Mucoromycota</taxon>
        <taxon>Mucoromycotina</taxon>
        <taxon>Mucoromycetes</taxon>
        <taxon>Mucorales</taxon>
        <taxon>Cunninghamellaceae</taxon>
        <taxon>Absidia</taxon>
    </lineage>
</organism>
<keyword evidence="3" id="KW-1185">Reference proteome</keyword>
<protein>
    <submittedName>
        <fullName evidence="2">Uncharacterized protein</fullName>
    </submittedName>
</protein>
<reference evidence="2 3" key="1">
    <citation type="submission" date="2016-07" db="EMBL/GenBank/DDBJ databases">
        <title>Pervasive Adenine N6-methylation of Active Genes in Fungi.</title>
        <authorList>
            <consortium name="DOE Joint Genome Institute"/>
            <person name="Mondo S.J."/>
            <person name="Dannebaum R.O."/>
            <person name="Kuo R.C."/>
            <person name="Labutti K."/>
            <person name="Haridas S."/>
            <person name="Kuo A."/>
            <person name="Salamov A."/>
            <person name="Ahrendt S.R."/>
            <person name="Lipzen A."/>
            <person name="Sullivan W."/>
            <person name="Andreopoulos W.B."/>
            <person name="Clum A."/>
            <person name="Lindquist E."/>
            <person name="Daum C."/>
            <person name="Ramamoorthy G.K."/>
            <person name="Gryganskyi A."/>
            <person name="Culley D."/>
            <person name="Magnuson J.K."/>
            <person name="James T.Y."/>
            <person name="O'Malley M.A."/>
            <person name="Stajich J.E."/>
            <person name="Spatafora J.W."/>
            <person name="Visel A."/>
            <person name="Grigoriev I.V."/>
        </authorList>
    </citation>
    <scope>NUCLEOTIDE SEQUENCE [LARGE SCALE GENOMIC DNA]</scope>
    <source>
        <strain evidence="2 3">NRRL 1336</strain>
    </source>
</reference>
<sequence>MMSDVIHCSPFPVDPEDPRTYCYPFRGLKNLTKFEVTVAEQLCSIKRASGAVSVEMDRYHNDIQGIAIASLVLSAITVSCILVYLLYSLYSYYRRSKQSV</sequence>
<dbReference type="AlphaFoldDB" id="A0A1X2I4G8"/>
<feature type="transmembrane region" description="Helical" evidence="1">
    <location>
        <begin position="66"/>
        <end position="87"/>
    </location>
</feature>